<dbReference type="Proteomes" id="UP000005667">
    <property type="component" value="Chromosome"/>
</dbReference>
<dbReference type="KEGG" id="ali:AZOLI_0580"/>
<sequence length="75" mass="8319">MAALFPPYCRLVRPIVWLVILPAGGCIGSIRTGHIFRGPLLPFILLKVRTALHMSTSQVRPWCISHIFGTSFASE</sequence>
<keyword evidence="2" id="KW-1185">Reference proteome</keyword>
<dbReference type="EMBL" id="FQ311868">
    <property type="protein sequence ID" value="CBS85950.1"/>
    <property type="molecule type" value="Genomic_DNA"/>
</dbReference>
<proteinExistence type="predicted"/>
<reference evidence="2" key="1">
    <citation type="journal article" date="2011" name="PLoS Genet.">
        <title>Azospirillum genomes reveal transition of bacteria from aquatic to terrestrial environments.</title>
        <authorList>
            <person name="Wisniewski-Dye F."/>
            <person name="Borziak K."/>
            <person name="Khalsa-Moyers G."/>
            <person name="Alexandre G."/>
            <person name="Sukharnikov L.O."/>
            <person name="Wuichet K."/>
            <person name="Hurst G.B."/>
            <person name="McDonald W.H."/>
            <person name="Robertson J.S."/>
            <person name="Barbe V."/>
            <person name="Calteau A."/>
            <person name="Rouy Z."/>
            <person name="Mangenot S."/>
            <person name="Prigent-Combaret C."/>
            <person name="Normand P."/>
            <person name="Boyer M."/>
            <person name="Siguier P."/>
            <person name="Dessaux Y."/>
            <person name="Elmerich C."/>
            <person name="Condemine G."/>
            <person name="Krishnen G."/>
            <person name="Kennedy I."/>
            <person name="Paterson A.H."/>
            <person name="Gonzalez V."/>
            <person name="Mavingui P."/>
            <person name="Zhulin I.B."/>
        </authorList>
    </citation>
    <scope>NUCLEOTIDE SEQUENCE [LARGE SCALE GENOMIC DNA]</scope>
    <source>
        <strain evidence="2">4B</strain>
    </source>
</reference>
<evidence type="ECO:0000313" key="1">
    <source>
        <dbReference type="EMBL" id="CBS85950.1"/>
    </source>
</evidence>
<gene>
    <name evidence="1" type="ordered locus">AZOLI_0580</name>
</gene>
<dbReference type="AlphaFoldDB" id="G7Z909"/>
<dbReference type="HOGENOM" id="CLU_2663173_0_0_5"/>
<dbReference type="STRING" id="862719.AZOLI_0580"/>
<protein>
    <submittedName>
        <fullName evidence="1">Uncharacterized protein</fullName>
    </submittedName>
</protein>
<evidence type="ECO:0000313" key="2">
    <source>
        <dbReference type="Proteomes" id="UP000005667"/>
    </source>
</evidence>
<organism evidence="1 2">
    <name type="scientific">Azospirillum lipoferum (strain 4B)</name>
    <dbReference type="NCBI Taxonomy" id="862719"/>
    <lineage>
        <taxon>Bacteria</taxon>
        <taxon>Pseudomonadati</taxon>
        <taxon>Pseudomonadota</taxon>
        <taxon>Alphaproteobacteria</taxon>
        <taxon>Rhodospirillales</taxon>
        <taxon>Azospirillaceae</taxon>
        <taxon>Azospirillum</taxon>
    </lineage>
</organism>
<accession>G7Z909</accession>
<name>G7Z909_AZOL4</name>